<dbReference type="Proteomes" id="UP000000657">
    <property type="component" value="Chromosome"/>
</dbReference>
<evidence type="ECO:0000313" key="1">
    <source>
        <dbReference type="EMBL" id="CAJ59138.1"/>
    </source>
</evidence>
<sequence>MSGASLTLGFSFRIWRVSLSIGWTGLVIGCGCGLVFEELLVGALGVGWSRSGSTGGIAAGWSMQRSRVLRWRSICWFDGSAA</sequence>
<gene>
    <name evidence="1" type="ordered locus">FRAAL0463</name>
</gene>
<keyword evidence="2" id="KW-1185">Reference proteome</keyword>
<dbReference type="KEGG" id="fal:FRAAL0463"/>
<proteinExistence type="predicted"/>
<evidence type="ECO:0000313" key="2">
    <source>
        <dbReference type="Proteomes" id="UP000000657"/>
    </source>
</evidence>
<dbReference type="HOGENOM" id="CLU_2553290_0_0_11"/>
<dbReference type="AlphaFoldDB" id="Q0RTG1"/>
<dbReference type="EMBL" id="CT573213">
    <property type="protein sequence ID" value="CAJ59138.1"/>
    <property type="molecule type" value="Genomic_DNA"/>
</dbReference>
<name>Q0RTG1_FRAAA</name>
<accession>Q0RTG1</accession>
<reference evidence="1 2" key="1">
    <citation type="journal article" date="2007" name="Genome Res.">
        <title>Genome characteristics of facultatively symbiotic Frankia sp. strains reflect host range and host plant biogeography.</title>
        <authorList>
            <person name="Normand P."/>
            <person name="Lapierre P."/>
            <person name="Tisa L.S."/>
            <person name="Gogarten J.P."/>
            <person name="Alloisio N."/>
            <person name="Bagnarol E."/>
            <person name="Bassi C.A."/>
            <person name="Berry A.M."/>
            <person name="Bickhart D.M."/>
            <person name="Choisne N."/>
            <person name="Couloux A."/>
            <person name="Cournoyer B."/>
            <person name="Cruveiller S."/>
            <person name="Daubin V."/>
            <person name="Demange N."/>
            <person name="Francino M.P."/>
            <person name="Goltsman E."/>
            <person name="Huang Y."/>
            <person name="Kopp O.R."/>
            <person name="Labarre L."/>
            <person name="Lapidus A."/>
            <person name="Lavire C."/>
            <person name="Marechal J."/>
            <person name="Martinez M."/>
            <person name="Mastronunzio J.E."/>
            <person name="Mullin B.C."/>
            <person name="Niemann J."/>
            <person name="Pujic P."/>
            <person name="Rawnsley T."/>
            <person name="Rouy Z."/>
            <person name="Schenowitz C."/>
            <person name="Sellstedt A."/>
            <person name="Tavares F."/>
            <person name="Tomkins J.P."/>
            <person name="Vallenet D."/>
            <person name="Valverde C."/>
            <person name="Wall L.G."/>
            <person name="Wang Y."/>
            <person name="Medigue C."/>
            <person name="Benson D.R."/>
        </authorList>
    </citation>
    <scope>NUCLEOTIDE SEQUENCE [LARGE SCALE GENOMIC DNA]</scope>
    <source>
        <strain evidence="2">DSM 45986 / CECT 9034 / ACN14a</strain>
    </source>
</reference>
<dbReference type="STRING" id="326424.FRAAL0463"/>
<protein>
    <submittedName>
        <fullName evidence="1">Uncharacterized protein</fullName>
    </submittedName>
</protein>
<organism evidence="1 2">
    <name type="scientific">Frankia alni (strain DSM 45986 / CECT 9034 / ACN14a)</name>
    <dbReference type="NCBI Taxonomy" id="326424"/>
    <lineage>
        <taxon>Bacteria</taxon>
        <taxon>Bacillati</taxon>
        <taxon>Actinomycetota</taxon>
        <taxon>Actinomycetes</taxon>
        <taxon>Frankiales</taxon>
        <taxon>Frankiaceae</taxon>
        <taxon>Frankia</taxon>
    </lineage>
</organism>